<dbReference type="Gene3D" id="3.40.50.410">
    <property type="entry name" value="von Willebrand factor, type A domain"/>
    <property type="match status" value="3"/>
</dbReference>
<feature type="domain" description="VWFA" evidence="2">
    <location>
        <begin position="466"/>
        <end position="641"/>
    </location>
</feature>
<organism evidence="3 4">
    <name type="scientific">Lymnaea stagnalis</name>
    <name type="common">Great pond snail</name>
    <name type="synonym">Helix stagnalis</name>
    <dbReference type="NCBI Taxonomy" id="6523"/>
    <lineage>
        <taxon>Eukaryota</taxon>
        <taxon>Metazoa</taxon>
        <taxon>Spiralia</taxon>
        <taxon>Lophotrochozoa</taxon>
        <taxon>Mollusca</taxon>
        <taxon>Gastropoda</taxon>
        <taxon>Heterobranchia</taxon>
        <taxon>Euthyneura</taxon>
        <taxon>Panpulmonata</taxon>
        <taxon>Hygrophila</taxon>
        <taxon>Lymnaeoidea</taxon>
        <taxon>Lymnaeidae</taxon>
        <taxon>Lymnaea</taxon>
    </lineage>
</organism>
<dbReference type="SMART" id="SM00327">
    <property type="entry name" value="VWA"/>
    <property type="match status" value="2"/>
</dbReference>
<accession>A0AAV2GYR8</accession>
<dbReference type="CDD" id="cd01450">
    <property type="entry name" value="vWFA_subfamily_ECM"/>
    <property type="match status" value="2"/>
</dbReference>
<dbReference type="InterPro" id="IPR050525">
    <property type="entry name" value="ECM_Assembly_Org"/>
</dbReference>
<evidence type="ECO:0000259" key="2">
    <source>
        <dbReference type="PROSITE" id="PS50234"/>
    </source>
</evidence>
<sequence length="647" mass="72293">MRRVLWSAVLSDKNRPRDFSEVNMKGLLLSSLLIIFAGIILPFGDACFTHQADIVFVVDSSFSIRPDEFQHQLAFIRAVIDAFTIGQNQIQVGVVSVGTDVEVNIKLSEFSNKSKLKYAVSQIRHLEGMTMTHTALNFVHTHMFEPSYGGRPWAKHQVILITDGIFQDTKPTLVEASDARSKGIEIFSVFIGQDVSLYEHVLESVSSQPTNQHLFKVDEYRALLGIQKALQSAACHISEPSDEDVIGGEESSECREHSADVVFLMDSSSSMWNPDFKKQISFVQEVIKGFDIGPDATRVGVVVYSDAPITLVDLSDKQTTNSIITMMNRAPHIIGRTNTPMAIRHARRKLLGHDNARPHVAHVLIILTDGQSDDLTETIAEAELARAEGIQIFAIGIGDKVVAQELIDMATKPSDKFVFHVSNFTGLSEIQQLVTAKTCDAATYIAQKSAEDKGAIEPICPKVPTDAIFIYDKTALNRQHHNFVINVISGVTEARSLNSEKLRFGVVRDAPREISSILPDIDLTNQWTKTDFKNELDPESKTAGIDVLFRKVRNRYFPRWDHNGHKRIVVLFLDSTLNNIWGANIEAIRLKRDFVHIVVVTLGKHVGVEQVNKMASEPHDSNIIDVPHVKEEYRREVADKLLSILCQ</sequence>
<comment type="caution">
    <text evidence="3">The sequence shown here is derived from an EMBL/GenBank/DDBJ whole genome shotgun (WGS) entry which is preliminary data.</text>
</comment>
<proteinExistence type="predicted"/>
<dbReference type="PRINTS" id="PR00453">
    <property type="entry name" value="VWFADOMAIN"/>
</dbReference>
<keyword evidence="1" id="KW-1133">Transmembrane helix</keyword>
<keyword evidence="1" id="KW-0472">Membrane</keyword>
<dbReference type="AlphaFoldDB" id="A0AAV2GYR8"/>
<dbReference type="InterPro" id="IPR036465">
    <property type="entry name" value="vWFA_dom_sf"/>
</dbReference>
<dbReference type="PANTHER" id="PTHR24020:SF20">
    <property type="entry name" value="PH DOMAIN-CONTAINING PROTEIN"/>
    <property type="match status" value="1"/>
</dbReference>
<protein>
    <recommendedName>
        <fullName evidence="2">VWFA domain-containing protein</fullName>
    </recommendedName>
</protein>
<evidence type="ECO:0000256" key="1">
    <source>
        <dbReference type="SAM" id="Phobius"/>
    </source>
</evidence>
<evidence type="ECO:0000313" key="4">
    <source>
        <dbReference type="Proteomes" id="UP001497497"/>
    </source>
</evidence>
<dbReference type="InterPro" id="IPR002035">
    <property type="entry name" value="VWF_A"/>
</dbReference>
<dbReference type="PROSITE" id="PS50234">
    <property type="entry name" value="VWFA"/>
    <property type="match status" value="3"/>
</dbReference>
<feature type="transmembrane region" description="Helical" evidence="1">
    <location>
        <begin position="26"/>
        <end position="44"/>
    </location>
</feature>
<evidence type="ECO:0000313" key="3">
    <source>
        <dbReference type="EMBL" id="CAL1526575.1"/>
    </source>
</evidence>
<dbReference type="Pfam" id="PF00092">
    <property type="entry name" value="VWA"/>
    <property type="match status" value="2"/>
</dbReference>
<gene>
    <name evidence="3" type="ORF">GSLYS_00000752001</name>
</gene>
<name>A0AAV2GYR8_LYMST</name>
<feature type="domain" description="VWFA" evidence="2">
    <location>
        <begin position="260"/>
        <end position="434"/>
    </location>
</feature>
<keyword evidence="1" id="KW-0812">Transmembrane</keyword>
<reference evidence="3 4" key="1">
    <citation type="submission" date="2024-04" db="EMBL/GenBank/DDBJ databases">
        <authorList>
            <consortium name="Genoscope - CEA"/>
            <person name="William W."/>
        </authorList>
    </citation>
    <scope>NUCLEOTIDE SEQUENCE [LARGE SCALE GENOMIC DNA]</scope>
</reference>
<dbReference type="PANTHER" id="PTHR24020">
    <property type="entry name" value="COLLAGEN ALPHA"/>
    <property type="match status" value="1"/>
</dbReference>
<dbReference type="Proteomes" id="UP001497497">
    <property type="component" value="Unassembled WGS sequence"/>
</dbReference>
<dbReference type="EMBL" id="CAXITT010000006">
    <property type="protein sequence ID" value="CAL1526575.1"/>
    <property type="molecule type" value="Genomic_DNA"/>
</dbReference>
<keyword evidence="4" id="KW-1185">Reference proteome</keyword>
<feature type="domain" description="VWFA" evidence="2">
    <location>
        <begin position="53"/>
        <end position="230"/>
    </location>
</feature>
<dbReference type="SUPFAM" id="SSF53300">
    <property type="entry name" value="vWA-like"/>
    <property type="match status" value="3"/>
</dbReference>